<evidence type="ECO:0000313" key="7">
    <source>
        <dbReference type="EMBL" id="TWG40974.1"/>
    </source>
</evidence>
<keyword evidence="5" id="KW-1133">Transmembrane helix</keyword>
<keyword evidence="3 4" id="KW-0408">Iron</keyword>
<evidence type="ECO:0000256" key="1">
    <source>
        <dbReference type="ARBA" id="ARBA00022617"/>
    </source>
</evidence>
<dbReference type="InterPro" id="IPR009056">
    <property type="entry name" value="Cyt_c-like_dom"/>
</dbReference>
<dbReference type="GO" id="GO:0020037">
    <property type="term" value="F:heme binding"/>
    <property type="evidence" value="ECO:0007669"/>
    <property type="project" value="InterPro"/>
</dbReference>
<name>A0A561XXX7_ACIDE</name>
<dbReference type="RefSeq" id="WP_244303627.1">
    <property type="nucleotide sequence ID" value="NZ_VJWE01000002.1"/>
</dbReference>
<keyword evidence="2 4" id="KW-0479">Metal-binding</keyword>
<keyword evidence="1 4" id="KW-0349">Heme</keyword>
<dbReference type="Pfam" id="PF13442">
    <property type="entry name" value="Cytochrome_CBB3"/>
    <property type="match status" value="1"/>
</dbReference>
<dbReference type="Proteomes" id="UP000321485">
    <property type="component" value="Unassembled WGS sequence"/>
</dbReference>
<dbReference type="PANTHER" id="PTHR35008:SF9">
    <property type="entry name" value="CYTOCHROME C DOMAIN-CONTAINING PROTEIN"/>
    <property type="match status" value="1"/>
</dbReference>
<sequence>MTWLSLPPEWLAALLEGLQATQQGLRTLLHAVGLAPDAHGQPAWPFAHRVAAEMLVVDAGHARRVLLSLLCVGVALLALAVSVAWRRGRKPLWWLAAALVVFAPWPHRHLLLTPAVATSLHQSPTGFTAQGIVRGQAVYQQHCVRCHGASANGEGPDAARLAMWPPNLNGALLWKRLDGELFWRVRHGMQGRNGAQTMPGFDTTQLTDAQVWEVLDYLQAHAAGQMLRESGTWDRPVRLPDVAVLCRQGRQHTARSLVGQRLRVVLPGSGSPLPADDPRLVSLVVAHPGPGAPHTPDAAAADAECLTNDTAAPLALALVLGVPASDLPGHQLIADRAGWLRARGQPGKAAWSEDDLVCRTAPAAQQLPSVDAAANAAGDGLQSLIRRMDAEPVRLVRGGFPH</sequence>
<dbReference type="InterPro" id="IPR036909">
    <property type="entry name" value="Cyt_c-like_dom_sf"/>
</dbReference>
<feature type="transmembrane region" description="Helical" evidence="5">
    <location>
        <begin position="65"/>
        <end position="85"/>
    </location>
</feature>
<dbReference type="GO" id="GO:0009055">
    <property type="term" value="F:electron transfer activity"/>
    <property type="evidence" value="ECO:0007669"/>
    <property type="project" value="InterPro"/>
</dbReference>
<evidence type="ECO:0000256" key="2">
    <source>
        <dbReference type="ARBA" id="ARBA00022723"/>
    </source>
</evidence>
<keyword evidence="5" id="KW-0812">Transmembrane</keyword>
<evidence type="ECO:0000256" key="5">
    <source>
        <dbReference type="SAM" id="Phobius"/>
    </source>
</evidence>
<evidence type="ECO:0000259" key="6">
    <source>
        <dbReference type="PROSITE" id="PS51007"/>
    </source>
</evidence>
<dbReference type="GeneID" id="51109347"/>
<dbReference type="InterPro" id="IPR051459">
    <property type="entry name" value="Cytochrome_c-type_DH"/>
</dbReference>
<reference evidence="7 8" key="1">
    <citation type="journal article" date="2015" name="Stand. Genomic Sci.">
        <title>Genomic Encyclopedia of Bacterial and Archaeal Type Strains, Phase III: the genomes of soil and plant-associated and newly described type strains.</title>
        <authorList>
            <person name="Whitman W.B."/>
            <person name="Woyke T."/>
            <person name="Klenk H.P."/>
            <person name="Zhou Y."/>
            <person name="Lilburn T.G."/>
            <person name="Beck B.J."/>
            <person name="De Vos P."/>
            <person name="Vandamme P."/>
            <person name="Eisen J.A."/>
            <person name="Garrity G."/>
            <person name="Hugenholtz P."/>
            <person name="Kyrpides N.C."/>
        </authorList>
    </citation>
    <scope>NUCLEOTIDE SEQUENCE [LARGE SCALE GENOMIC DNA]</scope>
    <source>
        <strain evidence="7 8">DSM 64</strain>
    </source>
</reference>
<protein>
    <submittedName>
        <fullName evidence="7">Cbb3-type cytochrome c oxidase subunit III</fullName>
    </submittedName>
</protein>
<comment type="caution">
    <text evidence="7">The sequence shown here is derived from an EMBL/GenBank/DDBJ whole genome shotgun (WGS) entry which is preliminary data.</text>
</comment>
<organism evidence="7 8">
    <name type="scientific">Acidovorax delafieldii</name>
    <name type="common">Pseudomonas delafieldii</name>
    <dbReference type="NCBI Taxonomy" id="47920"/>
    <lineage>
        <taxon>Bacteria</taxon>
        <taxon>Pseudomonadati</taxon>
        <taxon>Pseudomonadota</taxon>
        <taxon>Betaproteobacteria</taxon>
        <taxon>Burkholderiales</taxon>
        <taxon>Comamonadaceae</taxon>
        <taxon>Acidovorax</taxon>
    </lineage>
</organism>
<dbReference type="PROSITE" id="PS51007">
    <property type="entry name" value="CYTC"/>
    <property type="match status" value="1"/>
</dbReference>
<feature type="domain" description="Cytochrome c" evidence="6">
    <location>
        <begin position="130"/>
        <end position="222"/>
    </location>
</feature>
<dbReference type="Gene3D" id="1.10.760.10">
    <property type="entry name" value="Cytochrome c-like domain"/>
    <property type="match status" value="1"/>
</dbReference>
<accession>A0A561XXX7</accession>
<proteinExistence type="predicted"/>
<gene>
    <name evidence="7" type="ORF">ATF69_0263</name>
</gene>
<dbReference type="SUPFAM" id="SSF46626">
    <property type="entry name" value="Cytochrome c"/>
    <property type="match status" value="1"/>
</dbReference>
<dbReference type="EMBL" id="VJWE01000002">
    <property type="protein sequence ID" value="TWG40974.1"/>
    <property type="molecule type" value="Genomic_DNA"/>
</dbReference>
<evidence type="ECO:0000313" key="8">
    <source>
        <dbReference type="Proteomes" id="UP000321485"/>
    </source>
</evidence>
<evidence type="ECO:0000256" key="4">
    <source>
        <dbReference type="PROSITE-ProRule" id="PRU00433"/>
    </source>
</evidence>
<feature type="transmembrane region" description="Helical" evidence="5">
    <location>
        <begin position="92"/>
        <end position="111"/>
    </location>
</feature>
<dbReference type="AlphaFoldDB" id="A0A561XXX7"/>
<keyword evidence="5" id="KW-0472">Membrane</keyword>
<evidence type="ECO:0000256" key="3">
    <source>
        <dbReference type="ARBA" id="ARBA00023004"/>
    </source>
</evidence>
<dbReference type="PANTHER" id="PTHR35008">
    <property type="entry name" value="BLL4482 PROTEIN-RELATED"/>
    <property type="match status" value="1"/>
</dbReference>
<dbReference type="GO" id="GO:0046872">
    <property type="term" value="F:metal ion binding"/>
    <property type="evidence" value="ECO:0007669"/>
    <property type="project" value="UniProtKB-KW"/>
</dbReference>